<sequence>MGIKRIGLLGGSFDPVHLVHIALAETARKHLALDEVQLIPAANPWQRQALAASPEHRLAMLKLAIAAKPGLCINPLEIERGGKTYTIDTLEQLPQGAEYFWILGSDQLANFCSWHRWQDIARRVHLAVAERPGDDTQAPGPLQQILEQAGKSLVHLPFEASPVSASDIRRRLAQGLAVDGLLDSAVTQYIRQHGLYRATAA</sequence>
<dbReference type="UniPathway" id="UPA00253">
    <property type="reaction ID" value="UER00332"/>
</dbReference>
<dbReference type="HAMAP" id="MF_00244">
    <property type="entry name" value="NaMN_adenylyltr"/>
    <property type="match status" value="1"/>
</dbReference>
<keyword evidence="4 11" id="KW-0662">Pyridine nucleotide biosynthesis</keyword>
<evidence type="ECO:0000313" key="14">
    <source>
        <dbReference type="Proteomes" id="UP000253628"/>
    </source>
</evidence>
<reference evidence="13 14" key="1">
    <citation type="submission" date="2018-06" db="EMBL/GenBank/DDBJ databases">
        <title>Genomic Encyclopedia of Type Strains, Phase IV (KMG-IV): sequencing the most valuable type-strain genomes for metagenomic binning, comparative biology and taxonomic classification.</title>
        <authorList>
            <person name="Goeker M."/>
        </authorList>
    </citation>
    <scope>NUCLEOTIDE SEQUENCE [LARGE SCALE GENOMIC DNA]</scope>
    <source>
        <strain evidence="13 14">DSM 25520</strain>
    </source>
</reference>
<evidence type="ECO:0000256" key="2">
    <source>
        <dbReference type="ARBA" id="ARBA00005019"/>
    </source>
</evidence>
<evidence type="ECO:0000259" key="12">
    <source>
        <dbReference type="Pfam" id="PF01467"/>
    </source>
</evidence>
<dbReference type="PANTHER" id="PTHR39321">
    <property type="entry name" value="NICOTINATE-NUCLEOTIDE ADENYLYLTRANSFERASE-RELATED"/>
    <property type="match status" value="1"/>
</dbReference>
<keyword evidence="6 11" id="KW-0548">Nucleotidyltransferase</keyword>
<dbReference type="GO" id="GO:0009435">
    <property type="term" value="P:NAD+ biosynthetic process"/>
    <property type="evidence" value="ECO:0007669"/>
    <property type="project" value="UniProtKB-UniRule"/>
</dbReference>
<evidence type="ECO:0000256" key="6">
    <source>
        <dbReference type="ARBA" id="ARBA00022695"/>
    </source>
</evidence>
<comment type="function">
    <text evidence="1 11">Catalyzes the reversible adenylation of nicotinate mononucleotide (NaMN) to nicotinic acid adenine dinucleotide (NaAD).</text>
</comment>
<keyword evidence="5 11" id="KW-0808">Transferase</keyword>
<dbReference type="RefSeq" id="WP_180148100.1">
    <property type="nucleotide sequence ID" value="NZ_JACCEU010000018.1"/>
</dbReference>
<dbReference type="Gene3D" id="3.40.50.620">
    <property type="entry name" value="HUPs"/>
    <property type="match status" value="1"/>
</dbReference>
<evidence type="ECO:0000256" key="4">
    <source>
        <dbReference type="ARBA" id="ARBA00022642"/>
    </source>
</evidence>
<evidence type="ECO:0000256" key="1">
    <source>
        <dbReference type="ARBA" id="ARBA00002324"/>
    </source>
</evidence>
<keyword evidence="7 11" id="KW-0547">Nucleotide-binding</keyword>
<dbReference type="Proteomes" id="UP000253628">
    <property type="component" value="Unassembled WGS sequence"/>
</dbReference>
<dbReference type="InterPro" id="IPR014729">
    <property type="entry name" value="Rossmann-like_a/b/a_fold"/>
</dbReference>
<dbReference type="NCBIfam" id="TIGR00125">
    <property type="entry name" value="cyt_tran_rel"/>
    <property type="match status" value="1"/>
</dbReference>
<dbReference type="SUPFAM" id="SSF52374">
    <property type="entry name" value="Nucleotidylyl transferase"/>
    <property type="match status" value="1"/>
</dbReference>
<dbReference type="InterPro" id="IPR005248">
    <property type="entry name" value="NadD/NMNAT"/>
</dbReference>
<evidence type="ECO:0000256" key="10">
    <source>
        <dbReference type="ARBA" id="ARBA00048721"/>
    </source>
</evidence>
<evidence type="ECO:0000313" key="13">
    <source>
        <dbReference type="EMBL" id="RBP35089.1"/>
    </source>
</evidence>
<keyword evidence="9 11" id="KW-0520">NAD</keyword>
<dbReference type="GO" id="GO:0005524">
    <property type="term" value="F:ATP binding"/>
    <property type="evidence" value="ECO:0007669"/>
    <property type="project" value="UniProtKB-KW"/>
</dbReference>
<accession>A0A366GZU3</accession>
<comment type="caution">
    <text evidence="13">The sequence shown here is derived from an EMBL/GenBank/DDBJ whole genome shotgun (WGS) entry which is preliminary data.</text>
</comment>
<comment type="pathway">
    <text evidence="2 11">Cofactor biosynthesis; NAD(+) biosynthesis; deamido-NAD(+) from nicotinate D-ribonucleotide: step 1/1.</text>
</comment>
<dbReference type="AlphaFoldDB" id="A0A366GZU3"/>
<feature type="domain" description="Cytidyltransferase-like" evidence="12">
    <location>
        <begin position="8"/>
        <end position="171"/>
    </location>
</feature>
<proteinExistence type="inferred from homology"/>
<evidence type="ECO:0000256" key="11">
    <source>
        <dbReference type="HAMAP-Rule" id="MF_00244"/>
    </source>
</evidence>
<dbReference type="GO" id="GO:0004515">
    <property type="term" value="F:nicotinate-nucleotide adenylyltransferase activity"/>
    <property type="evidence" value="ECO:0007669"/>
    <property type="project" value="UniProtKB-UniRule"/>
</dbReference>
<dbReference type="CDD" id="cd02165">
    <property type="entry name" value="NMNAT"/>
    <property type="match status" value="1"/>
</dbReference>
<dbReference type="Pfam" id="PF01467">
    <property type="entry name" value="CTP_transf_like"/>
    <property type="match status" value="1"/>
</dbReference>
<name>A0A366GZU3_9BURK</name>
<dbReference type="NCBIfam" id="TIGR00482">
    <property type="entry name" value="nicotinate (nicotinamide) nucleotide adenylyltransferase"/>
    <property type="match status" value="1"/>
</dbReference>
<dbReference type="EC" id="2.7.7.18" evidence="11"/>
<dbReference type="EMBL" id="QNRQ01000020">
    <property type="protein sequence ID" value="RBP35089.1"/>
    <property type="molecule type" value="Genomic_DNA"/>
</dbReference>
<evidence type="ECO:0000256" key="9">
    <source>
        <dbReference type="ARBA" id="ARBA00023027"/>
    </source>
</evidence>
<keyword evidence="8 11" id="KW-0067">ATP-binding</keyword>
<protein>
    <recommendedName>
        <fullName evidence="11">Probable nicotinate-nucleotide adenylyltransferase</fullName>
        <ecNumber evidence="11">2.7.7.18</ecNumber>
    </recommendedName>
    <alternativeName>
        <fullName evidence="11">Deamido-NAD(+) diphosphorylase</fullName>
    </alternativeName>
    <alternativeName>
        <fullName evidence="11">Deamido-NAD(+) pyrophosphorylase</fullName>
    </alternativeName>
    <alternativeName>
        <fullName evidence="11">Nicotinate mononucleotide adenylyltransferase</fullName>
        <shortName evidence="11">NaMN adenylyltransferase</shortName>
    </alternativeName>
</protein>
<comment type="similarity">
    <text evidence="3 11">Belongs to the NadD family.</text>
</comment>
<evidence type="ECO:0000256" key="7">
    <source>
        <dbReference type="ARBA" id="ARBA00022741"/>
    </source>
</evidence>
<comment type="catalytic activity">
    <reaction evidence="10 11">
        <text>nicotinate beta-D-ribonucleotide + ATP + H(+) = deamido-NAD(+) + diphosphate</text>
        <dbReference type="Rhea" id="RHEA:22860"/>
        <dbReference type="ChEBI" id="CHEBI:15378"/>
        <dbReference type="ChEBI" id="CHEBI:30616"/>
        <dbReference type="ChEBI" id="CHEBI:33019"/>
        <dbReference type="ChEBI" id="CHEBI:57502"/>
        <dbReference type="ChEBI" id="CHEBI:58437"/>
        <dbReference type="EC" id="2.7.7.18"/>
    </reaction>
</comment>
<dbReference type="NCBIfam" id="NF000840">
    <property type="entry name" value="PRK00071.1-3"/>
    <property type="match status" value="1"/>
</dbReference>
<evidence type="ECO:0000256" key="5">
    <source>
        <dbReference type="ARBA" id="ARBA00022679"/>
    </source>
</evidence>
<evidence type="ECO:0000256" key="8">
    <source>
        <dbReference type="ARBA" id="ARBA00022840"/>
    </source>
</evidence>
<organism evidence="13 14">
    <name type="scientific">Eoetvoesiella caeni</name>
    <dbReference type="NCBI Taxonomy" id="645616"/>
    <lineage>
        <taxon>Bacteria</taxon>
        <taxon>Pseudomonadati</taxon>
        <taxon>Pseudomonadota</taxon>
        <taxon>Betaproteobacteria</taxon>
        <taxon>Burkholderiales</taxon>
        <taxon>Alcaligenaceae</taxon>
        <taxon>Eoetvoesiella</taxon>
    </lineage>
</organism>
<dbReference type="PANTHER" id="PTHR39321:SF3">
    <property type="entry name" value="PHOSPHOPANTETHEINE ADENYLYLTRANSFERASE"/>
    <property type="match status" value="1"/>
</dbReference>
<keyword evidence="14" id="KW-1185">Reference proteome</keyword>
<gene>
    <name evidence="11" type="primary">nadD</name>
    <name evidence="13" type="ORF">DFR37_12016</name>
</gene>
<dbReference type="InterPro" id="IPR004821">
    <property type="entry name" value="Cyt_trans-like"/>
</dbReference>
<evidence type="ECO:0000256" key="3">
    <source>
        <dbReference type="ARBA" id="ARBA00009014"/>
    </source>
</evidence>